<dbReference type="Proteomes" id="UP000799772">
    <property type="component" value="Unassembled WGS sequence"/>
</dbReference>
<gene>
    <name evidence="1" type="ORF">NA57DRAFT_53778</name>
</gene>
<name>A0A9P4M8N3_9PEZI</name>
<accession>A0A9P4M8N3</accession>
<reference evidence="1" key="1">
    <citation type="journal article" date="2020" name="Stud. Mycol.">
        <title>101 Dothideomycetes genomes: a test case for predicting lifestyles and emergence of pathogens.</title>
        <authorList>
            <person name="Haridas S."/>
            <person name="Albert R."/>
            <person name="Binder M."/>
            <person name="Bloem J."/>
            <person name="Labutti K."/>
            <person name="Salamov A."/>
            <person name="Andreopoulos B."/>
            <person name="Baker S."/>
            <person name="Barry K."/>
            <person name="Bills G."/>
            <person name="Bluhm B."/>
            <person name="Cannon C."/>
            <person name="Castanera R."/>
            <person name="Culley D."/>
            <person name="Daum C."/>
            <person name="Ezra D."/>
            <person name="Gonzalez J."/>
            <person name="Henrissat B."/>
            <person name="Kuo A."/>
            <person name="Liang C."/>
            <person name="Lipzen A."/>
            <person name="Lutzoni F."/>
            <person name="Magnuson J."/>
            <person name="Mondo S."/>
            <person name="Nolan M."/>
            <person name="Ohm R."/>
            <person name="Pangilinan J."/>
            <person name="Park H.-J."/>
            <person name="Ramirez L."/>
            <person name="Alfaro M."/>
            <person name="Sun H."/>
            <person name="Tritt A."/>
            <person name="Yoshinaga Y."/>
            <person name="Zwiers L.-H."/>
            <person name="Turgeon B."/>
            <person name="Goodwin S."/>
            <person name="Spatafora J."/>
            <person name="Crous P."/>
            <person name="Grigoriev I."/>
        </authorList>
    </citation>
    <scope>NUCLEOTIDE SEQUENCE</scope>
    <source>
        <strain evidence="1">CBS 133067</strain>
    </source>
</reference>
<dbReference type="AlphaFoldDB" id="A0A9P4M8N3"/>
<organism evidence="1 2">
    <name type="scientific">Rhizodiscina lignyota</name>
    <dbReference type="NCBI Taxonomy" id="1504668"/>
    <lineage>
        <taxon>Eukaryota</taxon>
        <taxon>Fungi</taxon>
        <taxon>Dikarya</taxon>
        <taxon>Ascomycota</taxon>
        <taxon>Pezizomycotina</taxon>
        <taxon>Dothideomycetes</taxon>
        <taxon>Pleosporomycetidae</taxon>
        <taxon>Aulographales</taxon>
        <taxon>Rhizodiscinaceae</taxon>
        <taxon>Rhizodiscina</taxon>
    </lineage>
</organism>
<evidence type="ECO:0000313" key="1">
    <source>
        <dbReference type="EMBL" id="KAF2101833.1"/>
    </source>
</evidence>
<keyword evidence="2" id="KW-1185">Reference proteome</keyword>
<evidence type="ECO:0000313" key="2">
    <source>
        <dbReference type="Proteomes" id="UP000799772"/>
    </source>
</evidence>
<sequence length="193" mass="20091">MHSGRSLLSPQNESIKPIPSSLLHSTSHLPSADPLIFLNILLSLEPLLSLPSPSCPSPSIALSFLSFFLLPTRSSSLTVIGPDIRTPPLISGSVPSSPGTTYFLSSAHARSAARYASSSARARLYCGGGACCAEDLRRGRGCAGVAMLLPFVVVVVRGEMSSYNGGGASVVAAMTYAGYVKIAQEGCVRFVGF</sequence>
<dbReference type="EMBL" id="ML978123">
    <property type="protein sequence ID" value="KAF2101833.1"/>
    <property type="molecule type" value="Genomic_DNA"/>
</dbReference>
<protein>
    <submittedName>
        <fullName evidence="1">Uncharacterized protein</fullName>
    </submittedName>
</protein>
<comment type="caution">
    <text evidence="1">The sequence shown here is derived from an EMBL/GenBank/DDBJ whole genome shotgun (WGS) entry which is preliminary data.</text>
</comment>
<proteinExistence type="predicted"/>